<keyword evidence="5" id="KW-0560">Oxidoreductase</keyword>
<dbReference type="Proteomes" id="UP000799779">
    <property type="component" value="Unassembled WGS sequence"/>
</dbReference>
<keyword evidence="3 5" id="KW-0479">Metal-binding</keyword>
<keyword evidence="2 5" id="KW-0349">Heme</keyword>
<evidence type="ECO:0000256" key="6">
    <source>
        <dbReference type="SAM" id="MobiDB-lite"/>
    </source>
</evidence>
<dbReference type="GO" id="GO:0016705">
    <property type="term" value="F:oxidoreductase activity, acting on paired donors, with incorporation or reduction of molecular oxygen"/>
    <property type="evidence" value="ECO:0007669"/>
    <property type="project" value="InterPro"/>
</dbReference>
<evidence type="ECO:0000256" key="1">
    <source>
        <dbReference type="ARBA" id="ARBA00010617"/>
    </source>
</evidence>
<dbReference type="EMBL" id="ML977588">
    <property type="protein sequence ID" value="KAF2000493.1"/>
    <property type="molecule type" value="Genomic_DNA"/>
</dbReference>
<organism evidence="7 8">
    <name type="scientific">Amniculicola lignicola CBS 123094</name>
    <dbReference type="NCBI Taxonomy" id="1392246"/>
    <lineage>
        <taxon>Eukaryota</taxon>
        <taxon>Fungi</taxon>
        <taxon>Dikarya</taxon>
        <taxon>Ascomycota</taxon>
        <taxon>Pezizomycotina</taxon>
        <taxon>Dothideomycetes</taxon>
        <taxon>Pleosporomycetidae</taxon>
        <taxon>Pleosporales</taxon>
        <taxon>Amniculicolaceae</taxon>
        <taxon>Amniculicola</taxon>
    </lineage>
</organism>
<dbReference type="InterPro" id="IPR036396">
    <property type="entry name" value="Cyt_P450_sf"/>
</dbReference>
<dbReference type="Gene3D" id="1.10.630.10">
    <property type="entry name" value="Cytochrome P450"/>
    <property type="match status" value="1"/>
</dbReference>
<name>A0A6A5WF11_9PLEO</name>
<evidence type="ECO:0000313" key="8">
    <source>
        <dbReference type="Proteomes" id="UP000799779"/>
    </source>
</evidence>
<evidence type="ECO:0000256" key="2">
    <source>
        <dbReference type="ARBA" id="ARBA00022617"/>
    </source>
</evidence>
<feature type="compositionally biased region" description="Basic residues" evidence="6">
    <location>
        <begin position="103"/>
        <end position="112"/>
    </location>
</feature>
<dbReference type="GO" id="GO:0020037">
    <property type="term" value="F:heme binding"/>
    <property type="evidence" value="ECO:0007669"/>
    <property type="project" value="InterPro"/>
</dbReference>
<dbReference type="InterPro" id="IPR017972">
    <property type="entry name" value="Cyt_P450_CS"/>
</dbReference>
<evidence type="ECO:0000256" key="3">
    <source>
        <dbReference type="ARBA" id="ARBA00022723"/>
    </source>
</evidence>
<reference evidence="7" key="1">
    <citation type="journal article" date="2020" name="Stud. Mycol.">
        <title>101 Dothideomycetes genomes: a test case for predicting lifestyles and emergence of pathogens.</title>
        <authorList>
            <person name="Haridas S."/>
            <person name="Albert R."/>
            <person name="Binder M."/>
            <person name="Bloem J."/>
            <person name="Labutti K."/>
            <person name="Salamov A."/>
            <person name="Andreopoulos B."/>
            <person name="Baker S."/>
            <person name="Barry K."/>
            <person name="Bills G."/>
            <person name="Bluhm B."/>
            <person name="Cannon C."/>
            <person name="Castanera R."/>
            <person name="Culley D."/>
            <person name="Daum C."/>
            <person name="Ezra D."/>
            <person name="Gonzalez J."/>
            <person name="Henrissat B."/>
            <person name="Kuo A."/>
            <person name="Liang C."/>
            <person name="Lipzen A."/>
            <person name="Lutzoni F."/>
            <person name="Magnuson J."/>
            <person name="Mondo S."/>
            <person name="Nolan M."/>
            <person name="Ohm R."/>
            <person name="Pangilinan J."/>
            <person name="Park H.-J."/>
            <person name="Ramirez L."/>
            <person name="Alfaro M."/>
            <person name="Sun H."/>
            <person name="Tritt A."/>
            <person name="Yoshinaga Y."/>
            <person name="Zwiers L.-H."/>
            <person name="Turgeon B."/>
            <person name="Goodwin S."/>
            <person name="Spatafora J."/>
            <person name="Crous P."/>
            <person name="Grigoriev I."/>
        </authorList>
    </citation>
    <scope>NUCLEOTIDE SEQUENCE</scope>
    <source>
        <strain evidence="7">CBS 123094</strain>
    </source>
</reference>
<protein>
    <recommendedName>
        <fullName evidence="9">Cytochrome P450</fullName>
    </recommendedName>
</protein>
<dbReference type="PANTHER" id="PTHR24304:SF2">
    <property type="entry name" value="24-HYDROXYCHOLESTEROL 7-ALPHA-HYDROXYLASE"/>
    <property type="match status" value="1"/>
</dbReference>
<gene>
    <name evidence="7" type="ORF">P154DRAFT_575855</name>
</gene>
<dbReference type="Pfam" id="PF00067">
    <property type="entry name" value="p450"/>
    <property type="match status" value="1"/>
</dbReference>
<dbReference type="PANTHER" id="PTHR24304">
    <property type="entry name" value="CYTOCHROME P450 FAMILY 7"/>
    <property type="match status" value="1"/>
</dbReference>
<evidence type="ECO:0000256" key="5">
    <source>
        <dbReference type="RuleBase" id="RU000461"/>
    </source>
</evidence>
<keyword evidence="8" id="KW-1185">Reference proteome</keyword>
<proteinExistence type="inferred from homology"/>
<evidence type="ECO:0000313" key="7">
    <source>
        <dbReference type="EMBL" id="KAF2000493.1"/>
    </source>
</evidence>
<dbReference type="AlphaFoldDB" id="A0A6A5WF11"/>
<dbReference type="InterPro" id="IPR050529">
    <property type="entry name" value="CYP450_sterol_14alpha_dmase"/>
</dbReference>
<dbReference type="GO" id="GO:0008395">
    <property type="term" value="F:steroid hydroxylase activity"/>
    <property type="evidence" value="ECO:0007669"/>
    <property type="project" value="TreeGrafter"/>
</dbReference>
<sequence>MDGAHPATRFWPGRYLVPSTVPFSDGPQLNFSLDGRSGQWLPFGLGEHMCPGRHFAKQEMILDFAILITMFDFELLTPDGWKPGDEAKRYGFGTQTPDAKTPFRIKRRQRYE</sequence>
<dbReference type="GO" id="GO:0005506">
    <property type="term" value="F:iron ion binding"/>
    <property type="evidence" value="ECO:0007669"/>
    <property type="project" value="InterPro"/>
</dbReference>
<dbReference type="SUPFAM" id="SSF48264">
    <property type="entry name" value="Cytochrome P450"/>
    <property type="match status" value="1"/>
</dbReference>
<dbReference type="OrthoDB" id="3366823at2759"/>
<keyword evidence="4 5" id="KW-0408">Iron</keyword>
<accession>A0A6A5WF11</accession>
<evidence type="ECO:0008006" key="9">
    <source>
        <dbReference type="Google" id="ProtNLM"/>
    </source>
</evidence>
<keyword evidence="5" id="KW-0503">Monooxygenase</keyword>
<dbReference type="PROSITE" id="PS00086">
    <property type="entry name" value="CYTOCHROME_P450"/>
    <property type="match status" value="1"/>
</dbReference>
<comment type="similarity">
    <text evidence="1 5">Belongs to the cytochrome P450 family.</text>
</comment>
<evidence type="ECO:0000256" key="4">
    <source>
        <dbReference type="ARBA" id="ARBA00023004"/>
    </source>
</evidence>
<feature type="region of interest" description="Disordered" evidence="6">
    <location>
        <begin position="86"/>
        <end position="112"/>
    </location>
</feature>
<dbReference type="InterPro" id="IPR001128">
    <property type="entry name" value="Cyt_P450"/>
</dbReference>